<accession>A0A1I0I213</accession>
<sequence length="236" mass="27694">MKSDLEVLKKRGFITNVEAEIFFSYSKEELFELLSDKQAFKRTAALYVLKNIIDINELDEIILKMLISEKALYTKLEICNILSTGNEMTIKKMILYVGKIGKNQHHDIAKKVSMKKSYPLPRDIIARTMAKMNPRYFESILENLNCGVDLVVAEIIDAVGWQVFYHQELAIEKYYQVIINLLSRYQNNQFMLWKLIICLSSFNQAEDLLRKWKSDNLIMNQEIQRSIDLIVKRKNL</sequence>
<name>A0A1I0I213_9FIRM</name>
<dbReference type="Proteomes" id="UP000198558">
    <property type="component" value="Unassembled WGS sequence"/>
</dbReference>
<protein>
    <recommendedName>
        <fullName evidence="3">HEAT repeat-containing protein</fullName>
    </recommendedName>
</protein>
<organism evidence="1 2">
    <name type="scientific">Thomasclavelia cocleata</name>
    <dbReference type="NCBI Taxonomy" id="69824"/>
    <lineage>
        <taxon>Bacteria</taxon>
        <taxon>Bacillati</taxon>
        <taxon>Bacillota</taxon>
        <taxon>Erysipelotrichia</taxon>
        <taxon>Erysipelotrichales</taxon>
        <taxon>Coprobacillaceae</taxon>
        <taxon>Thomasclavelia</taxon>
    </lineage>
</organism>
<dbReference type="SUPFAM" id="SSF48371">
    <property type="entry name" value="ARM repeat"/>
    <property type="match status" value="1"/>
</dbReference>
<evidence type="ECO:0000313" key="1">
    <source>
        <dbReference type="EMBL" id="SET89754.1"/>
    </source>
</evidence>
<dbReference type="AlphaFoldDB" id="A0A1I0I213"/>
<evidence type="ECO:0000313" key="2">
    <source>
        <dbReference type="Proteomes" id="UP000198558"/>
    </source>
</evidence>
<reference evidence="2" key="1">
    <citation type="submission" date="2016-10" db="EMBL/GenBank/DDBJ databases">
        <authorList>
            <person name="Varghese N."/>
            <person name="Submissions S."/>
        </authorList>
    </citation>
    <scope>NUCLEOTIDE SEQUENCE [LARGE SCALE GENOMIC DNA]</scope>
    <source>
        <strain evidence="2">DSM 1551</strain>
    </source>
</reference>
<evidence type="ECO:0008006" key="3">
    <source>
        <dbReference type="Google" id="ProtNLM"/>
    </source>
</evidence>
<proteinExistence type="predicted"/>
<dbReference type="InterPro" id="IPR016024">
    <property type="entry name" value="ARM-type_fold"/>
</dbReference>
<keyword evidence="2" id="KW-1185">Reference proteome</keyword>
<dbReference type="EMBL" id="FOIN01000071">
    <property type="protein sequence ID" value="SET89754.1"/>
    <property type="molecule type" value="Genomic_DNA"/>
</dbReference>
<gene>
    <name evidence="1" type="ORF">SAMN04489758_1712</name>
</gene>
<dbReference type="OrthoDB" id="4927470at2"/>